<keyword evidence="12 14" id="KW-0472">Membrane</keyword>
<feature type="transmembrane region" description="Helical" evidence="14">
    <location>
        <begin position="127"/>
        <end position="148"/>
    </location>
</feature>
<evidence type="ECO:0000256" key="5">
    <source>
        <dbReference type="ARBA" id="ARBA00022670"/>
    </source>
</evidence>
<feature type="transmembrane region" description="Helical" evidence="14">
    <location>
        <begin position="243"/>
        <end position="264"/>
    </location>
</feature>
<organism evidence="16 17">
    <name type="scientific">Nocardiopsis lambiniae</name>
    <dbReference type="NCBI Taxonomy" id="3075539"/>
    <lineage>
        <taxon>Bacteria</taxon>
        <taxon>Bacillati</taxon>
        <taxon>Actinomycetota</taxon>
        <taxon>Actinomycetes</taxon>
        <taxon>Streptosporangiales</taxon>
        <taxon>Nocardiopsidaceae</taxon>
        <taxon>Nocardiopsis</taxon>
    </lineage>
</organism>
<keyword evidence="11" id="KW-0482">Metalloprotease</keyword>
<accession>A0ABU2M978</accession>
<evidence type="ECO:0000259" key="15">
    <source>
        <dbReference type="Pfam" id="PF02163"/>
    </source>
</evidence>
<evidence type="ECO:0000256" key="8">
    <source>
        <dbReference type="ARBA" id="ARBA00022801"/>
    </source>
</evidence>
<comment type="caution">
    <text evidence="16">The sequence shown here is derived from an EMBL/GenBank/DDBJ whole genome shotgun (WGS) entry which is preliminary data.</text>
</comment>
<evidence type="ECO:0000256" key="11">
    <source>
        <dbReference type="ARBA" id="ARBA00023049"/>
    </source>
</evidence>
<keyword evidence="5 16" id="KW-0645">Protease</keyword>
<dbReference type="EMBL" id="JAVREP010000006">
    <property type="protein sequence ID" value="MDT0329167.1"/>
    <property type="molecule type" value="Genomic_DNA"/>
</dbReference>
<name>A0ABU2M978_9ACTN</name>
<dbReference type="Pfam" id="PF02163">
    <property type="entry name" value="Peptidase_M50"/>
    <property type="match status" value="1"/>
</dbReference>
<feature type="transmembrane region" description="Helical" evidence="14">
    <location>
        <begin position="315"/>
        <end position="335"/>
    </location>
</feature>
<keyword evidence="9" id="KW-0862">Zinc</keyword>
<evidence type="ECO:0000256" key="7">
    <source>
        <dbReference type="ARBA" id="ARBA00022723"/>
    </source>
</evidence>
<evidence type="ECO:0000256" key="9">
    <source>
        <dbReference type="ARBA" id="ARBA00022833"/>
    </source>
</evidence>
<evidence type="ECO:0000256" key="3">
    <source>
        <dbReference type="ARBA" id="ARBA00007931"/>
    </source>
</evidence>
<evidence type="ECO:0000256" key="1">
    <source>
        <dbReference type="ARBA" id="ARBA00001947"/>
    </source>
</evidence>
<feature type="domain" description="Peptidase M50" evidence="15">
    <location>
        <begin position="131"/>
        <end position="230"/>
    </location>
</feature>
<sequence length="345" mass="36783">MPTPDPSQKAETTDASGSPPEEITADPWERMPEDALNRPESARRGPGTGAVVPDAPAGEGGRVGKVGDTGSEPTGDDERTPSPLDFLPSPLFVLLLGLTGFAGWASWRAVELDWAAEGASVTPLIPPLFILLGWLVSTAVHEFAHALAAHLAGDRSQRGGAYLRLNPFAYRHAFAGTVLPVLYLGFGAFGMNGPPVFVDWDRLTRGRRVLVALAGPLANLLLFAALATTVSILVPVGNDTTNWAISALAFLAFLNLTSALVNLLPIPGLDGFEVLAPWVGARPWVSTARVNALFGSVLVFAILWFPALNQWLVDLVYSLLTLVLPNPVFSGIVFYGELLLRFWSG</sequence>
<evidence type="ECO:0000256" key="13">
    <source>
        <dbReference type="SAM" id="MobiDB-lite"/>
    </source>
</evidence>
<evidence type="ECO:0000313" key="16">
    <source>
        <dbReference type="EMBL" id="MDT0329167.1"/>
    </source>
</evidence>
<keyword evidence="10 14" id="KW-1133">Transmembrane helix</keyword>
<proteinExistence type="inferred from homology"/>
<dbReference type="RefSeq" id="WP_311511814.1">
    <property type="nucleotide sequence ID" value="NZ_JAVREP010000006.1"/>
</dbReference>
<dbReference type="InterPro" id="IPR008915">
    <property type="entry name" value="Peptidase_M50"/>
</dbReference>
<keyword evidence="8" id="KW-0378">Hydrolase</keyword>
<evidence type="ECO:0000256" key="6">
    <source>
        <dbReference type="ARBA" id="ARBA00022692"/>
    </source>
</evidence>
<dbReference type="PANTHER" id="PTHR35864">
    <property type="entry name" value="ZINC METALLOPROTEASE MJ0611-RELATED"/>
    <property type="match status" value="1"/>
</dbReference>
<dbReference type="InterPro" id="IPR052348">
    <property type="entry name" value="Metallopeptidase_M50B"/>
</dbReference>
<dbReference type="PANTHER" id="PTHR35864:SF1">
    <property type="entry name" value="ZINC METALLOPROTEASE YWHC-RELATED"/>
    <property type="match status" value="1"/>
</dbReference>
<evidence type="ECO:0000256" key="2">
    <source>
        <dbReference type="ARBA" id="ARBA00004651"/>
    </source>
</evidence>
<evidence type="ECO:0000313" key="17">
    <source>
        <dbReference type="Proteomes" id="UP001183390"/>
    </source>
</evidence>
<feature type="region of interest" description="Disordered" evidence="13">
    <location>
        <begin position="1"/>
        <end position="83"/>
    </location>
</feature>
<feature type="transmembrane region" description="Helical" evidence="14">
    <location>
        <begin position="209"/>
        <end position="236"/>
    </location>
</feature>
<feature type="compositionally biased region" description="Basic and acidic residues" evidence="13">
    <location>
        <begin position="27"/>
        <end position="43"/>
    </location>
</feature>
<dbReference type="CDD" id="cd06158">
    <property type="entry name" value="S2P-M50_like_1"/>
    <property type="match status" value="1"/>
</dbReference>
<feature type="transmembrane region" description="Helical" evidence="14">
    <location>
        <begin position="284"/>
        <end position="308"/>
    </location>
</feature>
<keyword evidence="6 14" id="KW-0812">Transmembrane</keyword>
<dbReference type="GO" id="GO:0008233">
    <property type="term" value="F:peptidase activity"/>
    <property type="evidence" value="ECO:0007669"/>
    <property type="project" value="UniProtKB-KW"/>
</dbReference>
<protein>
    <submittedName>
        <fullName evidence="16">Site-2 protease family protein</fullName>
    </submittedName>
</protein>
<evidence type="ECO:0000256" key="10">
    <source>
        <dbReference type="ARBA" id="ARBA00022989"/>
    </source>
</evidence>
<feature type="transmembrane region" description="Helical" evidence="14">
    <location>
        <begin position="169"/>
        <end position="189"/>
    </location>
</feature>
<dbReference type="GO" id="GO:0006508">
    <property type="term" value="P:proteolysis"/>
    <property type="evidence" value="ECO:0007669"/>
    <property type="project" value="UniProtKB-KW"/>
</dbReference>
<gene>
    <name evidence="16" type="ORF">RM479_12160</name>
</gene>
<keyword evidence="4" id="KW-1003">Cell membrane</keyword>
<dbReference type="InterPro" id="IPR044537">
    <property type="entry name" value="Rip2-like"/>
</dbReference>
<feature type="transmembrane region" description="Helical" evidence="14">
    <location>
        <begin position="86"/>
        <end position="107"/>
    </location>
</feature>
<comment type="cofactor">
    <cofactor evidence="1">
        <name>Zn(2+)</name>
        <dbReference type="ChEBI" id="CHEBI:29105"/>
    </cofactor>
</comment>
<dbReference type="Proteomes" id="UP001183390">
    <property type="component" value="Unassembled WGS sequence"/>
</dbReference>
<evidence type="ECO:0000256" key="14">
    <source>
        <dbReference type="SAM" id="Phobius"/>
    </source>
</evidence>
<comment type="subcellular location">
    <subcellularLocation>
        <location evidence="2">Cell membrane</location>
        <topology evidence="2">Multi-pass membrane protein</topology>
    </subcellularLocation>
</comment>
<comment type="similarity">
    <text evidence="3">Belongs to the peptidase M50B family.</text>
</comment>
<evidence type="ECO:0000256" key="12">
    <source>
        <dbReference type="ARBA" id="ARBA00023136"/>
    </source>
</evidence>
<reference evidence="17" key="1">
    <citation type="submission" date="2023-07" db="EMBL/GenBank/DDBJ databases">
        <title>30 novel species of actinomycetes from the DSMZ collection.</title>
        <authorList>
            <person name="Nouioui I."/>
        </authorList>
    </citation>
    <scope>NUCLEOTIDE SEQUENCE [LARGE SCALE GENOMIC DNA]</scope>
    <source>
        <strain evidence="17">DSM 44743</strain>
    </source>
</reference>
<evidence type="ECO:0000256" key="4">
    <source>
        <dbReference type="ARBA" id="ARBA00022475"/>
    </source>
</evidence>
<keyword evidence="7" id="KW-0479">Metal-binding</keyword>
<keyword evidence="17" id="KW-1185">Reference proteome</keyword>